<sequence length="413" mass="45294">MNLLENIREGLRSIKANMLRTTLTALIIAIGVTALVGSLTVIDGIQSSVNNSFAGLGANAFDLRNRDIFKIRKDGEKEKNYPQIDYREAKMYKEKFGHSAIIGLKVNVSFSVEVKHDSKKTNPNSRVIGTDDNFMDIKGYKIDKGRTFSANDLQYAVNVCIIGTDIVDQLFEKNTNPIDKEINILGQKFKVIGLLEKKGSMMGGGDDRVIFMPLESGRKMAQGKTLTFDIVTSVPNITDIDNVIEEARGVMRIIRQDQIGEPDSFSIERSDSLAKQSESITGILRVAGFGVGFITLLGAAIALMNIMLVSVTERTQEIGIRKSLGATPYLIRLQFLIEAVVICILGGLGGIFLAILIGNLFAQLLMGGTASFIMPWFWMSIGIGVCVVVGLFSGIYPAYKASKLDPIESLRYE</sequence>
<reference evidence="10 11" key="1">
    <citation type="submission" date="2020-08" db="EMBL/GenBank/DDBJ databases">
        <title>Functional genomics of gut bacteria from endangered species of beetles.</title>
        <authorList>
            <person name="Carlos-Shanley C."/>
        </authorList>
    </citation>
    <scope>NUCLEOTIDE SEQUENCE [LARGE SCALE GENOMIC DNA]</scope>
    <source>
        <strain evidence="10 11">S00070</strain>
    </source>
</reference>
<evidence type="ECO:0000256" key="5">
    <source>
        <dbReference type="ARBA" id="ARBA00023136"/>
    </source>
</evidence>
<organism evidence="10 11">
    <name type="scientific">Arcicella rosea</name>
    <dbReference type="NCBI Taxonomy" id="502909"/>
    <lineage>
        <taxon>Bacteria</taxon>
        <taxon>Pseudomonadati</taxon>
        <taxon>Bacteroidota</taxon>
        <taxon>Cytophagia</taxon>
        <taxon>Cytophagales</taxon>
        <taxon>Flectobacillaceae</taxon>
        <taxon>Arcicella</taxon>
    </lineage>
</organism>
<evidence type="ECO:0000256" key="3">
    <source>
        <dbReference type="ARBA" id="ARBA00022692"/>
    </source>
</evidence>
<dbReference type="Proteomes" id="UP000524404">
    <property type="component" value="Unassembled WGS sequence"/>
</dbReference>
<keyword evidence="11" id="KW-1185">Reference proteome</keyword>
<feature type="transmembrane region" description="Helical" evidence="7">
    <location>
        <begin position="21"/>
        <end position="42"/>
    </location>
</feature>
<keyword evidence="2" id="KW-1003">Cell membrane</keyword>
<comment type="subcellular location">
    <subcellularLocation>
        <location evidence="1">Cell membrane</location>
        <topology evidence="1">Multi-pass membrane protein</topology>
    </subcellularLocation>
</comment>
<evidence type="ECO:0000256" key="1">
    <source>
        <dbReference type="ARBA" id="ARBA00004651"/>
    </source>
</evidence>
<proteinExistence type="inferred from homology"/>
<gene>
    <name evidence="10" type="ORF">HNP25_003978</name>
</gene>
<keyword evidence="4 7" id="KW-1133">Transmembrane helix</keyword>
<dbReference type="EMBL" id="JACHKT010000040">
    <property type="protein sequence ID" value="MBB6005306.1"/>
    <property type="molecule type" value="Genomic_DNA"/>
</dbReference>
<evidence type="ECO:0000313" key="11">
    <source>
        <dbReference type="Proteomes" id="UP000524404"/>
    </source>
</evidence>
<dbReference type="Pfam" id="PF12704">
    <property type="entry name" value="MacB_PCD"/>
    <property type="match status" value="1"/>
</dbReference>
<dbReference type="InterPro" id="IPR050250">
    <property type="entry name" value="Macrolide_Exporter_MacB"/>
</dbReference>
<evidence type="ECO:0000256" key="7">
    <source>
        <dbReference type="SAM" id="Phobius"/>
    </source>
</evidence>
<feature type="transmembrane region" description="Helical" evidence="7">
    <location>
        <begin position="377"/>
        <end position="399"/>
    </location>
</feature>
<evidence type="ECO:0000256" key="4">
    <source>
        <dbReference type="ARBA" id="ARBA00022989"/>
    </source>
</evidence>
<dbReference type="PANTHER" id="PTHR30572">
    <property type="entry name" value="MEMBRANE COMPONENT OF TRANSPORTER-RELATED"/>
    <property type="match status" value="1"/>
</dbReference>
<evidence type="ECO:0000259" key="8">
    <source>
        <dbReference type="Pfam" id="PF02687"/>
    </source>
</evidence>
<comment type="similarity">
    <text evidence="6">Belongs to the ABC-4 integral membrane protein family.</text>
</comment>
<feature type="transmembrane region" description="Helical" evidence="7">
    <location>
        <begin position="329"/>
        <end position="357"/>
    </location>
</feature>
<dbReference type="InterPro" id="IPR003838">
    <property type="entry name" value="ABC3_permease_C"/>
</dbReference>
<protein>
    <submittedName>
        <fullName evidence="10">Putative ABC transport system permease protein</fullName>
    </submittedName>
</protein>
<evidence type="ECO:0000256" key="6">
    <source>
        <dbReference type="ARBA" id="ARBA00038076"/>
    </source>
</evidence>
<name>A0A841EQU6_9BACT</name>
<dbReference type="GO" id="GO:0005886">
    <property type="term" value="C:plasma membrane"/>
    <property type="evidence" value="ECO:0007669"/>
    <property type="project" value="UniProtKB-SubCell"/>
</dbReference>
<keyword evidence="3 7" id="KW-0812">Transmembrane</keyword>
<dbReference type="PANTHER" id="PTHR30572:SF4">
    <property type="entry name" value="ABC TRANSPORTER PERMEASE YTRF"/>
    <property type="match status" value="1"/>
</dbReference>
<dbReference type="Pfam" id="PF02687">
    <property type="entry name" value="FtsX"/>
    <property type="match status" value="1"/>
</dbReference>
<dbReference type="GO" id="GO:0022857">
    <property type="term" value="F:transmembrane transporter activity"/>
    <property type="evidence" value="ECO:0007669"/>
    <property type="project" value="TreeGrafter"/>
</dbReference>
<dbReference type="RefSeq" id="WP_184137008.1">
    <property type="nucleotide sequence ID" value="NZ_JACHKT010000040.1"/>
</dbReference>
<dbReference type="InterPro" id="IPR025857">
    <property type="entry name" value="MacB_PCD"/>
</dbReference>
<evidence type="ECO:0000259" key="9">
    <source>
        <dbReference type="Pfam" id="PF12704"/>
    </source>
</evidence>
<comment type="caution">
    <text evidence="10">The sequence shown here is derived from an EMBL/GenBank/DDBJ whole genome shotgun (WGS) entry which is preliminary data.</text>
</comment>
<accession>A0A841EQU6</accession>
<evidence type="ECO:0000313" key="10">
    <source>
        <dbReference type="EMBL" id="MBB6005306.1"/>
    </source>
</evidence>
<dbReference type="AlphaFoldDB" id="A0A841EQU6"/>
<feature type="domain" description="MacB-like periplasmic core" evidence="9">
    <location>
        <begin position="21"/>
        <end position="248"/>
    </location>
</feature>
<keyword evidence="5 7" id="KW-0472">Membrane</keyword>
<evidence type="ECO:0000256" key="2">
    <source>
        <dbReference type="ARBA" id="ARBA00022475"/>
    </source>
</evidence>
<feature type="transmembrane region" description="Helical" evidence="7">
    <location>
        <begin position="286"/>
        <end position="308"/>
    </location>
</feature>
<feature type="domain" description="ABC3 transporter permease C-terminal" evidence="8">
    <location>
        <begin position="291"/>
        <end position="406"/>
    </location>
</feature>